<dbReference type="PANTHER" id="PTHR32196">
    <property type="entry name" value="ABC TRANSPORTER PERMEASE PROTEIN YPHD-RELATED-RELATED"/>
    <property type="match status" value="1"/>
</dbReference>
<gene>
    <name evidence="13" type="ORF">ATH84_101679</name>
    <name evidence="12" type="ORF">BDD41_1719</name>
</gene>
<feature type="transmembrane region" description="Helical" evidence="11">
    <location>
        <begin position="143"/>
        <end position="162"/>
    </location>
</feature>
<evidence type="ECO:0000256" key="7">
    <source>
        <dbReference type="ARBA" id="ARBA00022989"/>
    </source>
</evidence>
<reference evidence="14 15" key="1">
    <citation type="submission" date="2018-08" db="EMBL/GenBank/DDBJ databases">
        <title>Genomic Encyclopedia of Archaeal and Bacterial Type Strains, Phase II (KMG-II): from individual species to whole genera.</title>
        <authorList>
            <person name="Goeker M."/>
        </authorList>
    </citation>
    <scope>NUCLEOTIDE SEQUENCE [LARGE SCALE GENOMIC DNA]</scope>
    <source>
        <strain evidence="12 15">DSM 17099</strain>
        <strain evidence="13 14">DSM 582</strain>
    </source>
</reference>
<protein>
    <recommendedName>
        <fullName evidence="10">Xylose transport system permease protein XylH</fullName>
    </recommendedName>
</protein>
<evidence type="ECO:0000256" key="6">
    <source>
        <dbReference type="ARBA" id="ARBA00022692"/>
    </source>
</evidence>
<dbReference type="GO" id="GO:0005886">
    <property type="term" value="C:plasma membrane"/>
    <property type="evidence" value="ECO:0007669"/>
    <property type="project" value="UniProtKB-SubCell"/>
</dbReference>
<dbReference type="OrthoDB" id="192433at2"/>
<feature type="transmembrane region" description="Helical" evidence="11">
    <location>
        <begin position="353"/>
        <end position="374"/>
    </location>
</feature>
<evidence type="ECO:0000256" key="11">
    <source>
        <dbReference type="SAM" id="Phobius"/>
    </source>
</evidence>
<keyword evidence="6 11" id="KW-0812">Transmembrane</keyword>
<evidence type="ECO:0000256" key="9">
    <source>
        <dbReference type="ARBA" id="ARBA00035611"/>
    </source>
</evidence>
<feature type="transmembrane region" description="Helical" evidence="11">
    <location>
        <begin position="328"/>
        <end position="346"/>
    </location>
</feature>
<comment type="caution">
    <text evidence="12">The sequence shown here is derived from an EMBL/GenBank/DDBJ whole genome shotgun (WGS) entry which is preliminary data.</text>
</comment>
<feature type="transmembrane region" description="Helical" evidence="11">
    <location>
        <begin position="65"/>
        <end position="85"/>
    </location>
</feature>
<dbReference type="Pfam" id="PF02653">
    <property type="entry name" value="BPD_transp_2"/>
    <property type="match status" value="1"/>
</dbReference>
<comment type="subcellular location">
    <subcellularLocation>
        <location evidence="1">Cell membrane</location>
        <topology evidence="1">Multi-pass membrane protein</topology>
    </subcellularLocation>
</comment>
<dbReference type="GO" id="GO:0022857">
    <property type="term" value="F:transmembrane transporter activity"/>
    <property type="evidence" value="ECO:0007669"/>
    <property type="project" value="InterPro"/>
</dbReference>
<evidence type="ECO:0000313" key="14">
    <source>
        <dbReference type="Proteomes" id="UP000256794"/>
    </source>
</evidence>
<dbReference type="Proteomes" id="UP000256794">
    <property type="component" value="Unassembled WGS sequence"/>
</dbReference>
<evidence type="ECO:0000256" key="5">
    <source>
        <dbReference type="ARBA" id="ARBA00022597"/>
    </source>
</evidence>
<name>A0A3E0BXX8_PARVE</name>
<evidence type="ECO:0000256" key="8">
    <source>
        <dbReference type="ARBA" id="ARBA00023136"/>
    </source>
</evidence>
<evidence type="ECO:0000256" key="3">
    <source>
        <dbReference type="ARBA" id="ARBA00022475"/>
    </source>
</evidence>
<dbReference type="Proteomes" id="UP000256941">
    <property type="component" value="Unassembled WGS sequence"/>
</dbReference>
<keyword evidence="14" id="KW-1185">Reference proteome</keyword>
<dbReference type="InterPro" id="IPR001851">
    <property type="entry name" value="ABC_transp_permease"/>
</dbReference>
<accession>A0A3E0BXX8</accession>
<evidence type="ECO:0000256" key="4">
    <source>
        <dbReference type="ARBA" id="ARBA00022519"/>
    </source>
</evidence>
<evidence type="ECO:0000256" key="1">
    <source>
        <dbReference type="ARBA" id="ARBA00004651"/>
    </source>
</evidence>
<dbReference type="EMBL" id="QUMX01000016">
    <property type="protein sequence ID" value="REG46219.1"/>
    <property type="molecule type" value="Genomic_DNA"/>
</dbReference>
<feature type="transmembrane region" description="Helical" evidence="11">
    <location>
        <begin position="224"/>
        <end position="245"/>
    </location>
</feature>
<feature type="transmembrane region" description="Helical" evidence="11">
    <location>
        <begin position="35"/>
        <end position="53"/>
    </location>
</feature>
<feature type="transmembrane region" description="Helical" evidence="11">
    <location>
        <begin position="251"/>
        <end position="273"/>
    </location>
</feature>
<dbReference type="PANTHER" id="PTHR32196:SF32">
    <property type="entry name" value="XYLOSE TRANSPORT SYSTEM PERMEASE PROTEIN XYLH"/>
    <property type="match status" value="1"/>
</dbReference>
<keyword evidence="2" id="KW-0813">Transport</keyword>
<evidence type="ECO:0000313" key="13">
    <source>
        <dbReference type="EMBL" id="REG46219.1"/>
    </source>
</evidence>
<keyword evidence="3" id="KW-1003">Cell membrane</keyword>
<evidence type="ECO:0000256" key="2">
    <source>
        <dbReference type="ARBA" id="ARBA00022448"/>
    </source>
</evidence>
<comment type="function">
    <text evidence="9">Part of the binding-protein-dependent transport system for D-xylose. Probably responsible for the translocation of the substrate across the membrane.</text>
</comment>
<evidence type="ECO:0000313" key="12">
    <source>
        <dbReference type="EMBL" id="REF73188.1"/>
    </source>
</evidence>
<proteinExistence type="predicted"/>
<dbReference type="RefSeq" id="WP_036752829.1">
    <property type="nucleotide sequence ID" value="NZ_CP038196.1"/>
</dbReference>
<organism evidence="12 15">
    <name type="scientific">Paracoccus versutus</name>
    <name type="common">Thiobacillus versutus</name>
    <dbReference type="NCBI Taxonomy" id="34007"/>
    <lineage>
        <taxon>Bacteria</taxon>
        <taxon>Pseudomonadati</taxon>
        <taxon>Pseudomonadota</taxon>
        <taxon>Alphaproteobacteria</taxon>
        <taxon>Rhodobacterales</taxon>
        <taxon>Paracoccaceae</taxon>
        <taxon>Paracoccus</taxon>
    </lineage>
</organism>
<dbReference type="AlphaFoldDB" id="A0A3E0BXX8"/>
<feature type="transmembrane region" description="Helical" evidence="11">
    <location>
        <begin position="114"/>
        <end position="136"/>
    </location>
</feature>
<keyword evidence="5" id="KW-0762">Sugar transport</keyword>
<feature type="transmembrane region" description="Helical" evidence="11">
    <location>
        <begin position="380"/>
        <end position="397"/>
    </location>
</feature>
<evidence type="ECO:0000256" key="10">
    <source>
        <dbReference type="ARBA" id="ARBA00035686"/>
    </source>
</evidence>
<dbReference type="EMBL" id="QTUJ01000001">
    <property type="protein sequence ID" value="REF73188.1"/>
    <property type="molecule type" value="Genomic_DNA"/>
</dbReference>
<feature type="transmembrane region" description="Helical" evidence="11">
    <location>
        <begin position="294"/>
        <end position="316"/>
    </location>
</feature>
<keyword evidence="8 11" id="KW-0472">Membrane</keyword>
<sequence>MADLSSDPKALSGRTGFPPMNRHDLMTALATRWRMVPVLIALALIWTYFSWANPLFISPRNLSNLSLQIVVTAIVALGLMFVLVIGEIDLSVAASGAVSAAISAGLAVNAGVDIGIAILVGLGVGAGIGALQGVIVTWFRAPAFIVTLGMSLILQGILLDLLPEGTNLISLVGTPLGKIATLYLSPGMGIALLGAMTALYGFLSWQSWRASHQQALGGSLLREVLLPTAAIAIAGAAAVAVFNAYRGVPGLVAFLLVLLAAFSYVTTQTRFGLYLYAVGANAEAARRAGISVPFVRIAAFTLTGLFAALGGMIAAGRVLGVSPDSADTTLLLEAIAAAVIGGVSLFGGRGSVWAALIGALVIGSVSNGMLLINASTQTRLEVQGAILTLAVVLDALLSRRGGAR</sequence>
<keyword evidence="4" id="KW-0997">Cell inner membrane</keyword>
<dbReference type="CDD" id="cd06579">
    <property type="entry name" value="TM_PBP1_transp_AraH_like"/>
    <property type="match status" value="1"/>
</dbReference>
<evidence type="ECO:0000313" key="15">
    <source>
        <dbReference type="Proteomes" id="UP000256941"/>
    </source>
</evidence>
<accession>A0A3D9XU92</accession>
<feature type="transmembrane region" description="Helical" evidence="11">
    <location>
        <begin position="182"/>
        <end position="203"/>
    </location>
</feature>
<keyword evidence="7 11" id="KW-1133">Transmembrane helix</keyword>